<dbReference type="EMBL" id="JAODZE010000052">
    <property type="protein sequence ID" value="MDH0149187.1"/>
    <property type="molecule type" value="Genomic_DNA"/>
</dbReference>
<comment type="caution">
    <text evidence="2">The sequence shown here is derived from an EMBL/GenBank/DDBJ whole genome shotgun (WGS) entry which is preliminary data.</text>
</comment>
<proteinExistence type="predicted"/>
<evidence type="ECO:0000259" key="1">
    <source>
        <dbReference type="Pfam" id="PF24720"/>
    </source>
</evidence>
<dbReference type="AlphaFoldDB" id="A0AA42KU65"/>
<evidence type="ECO:0000313" key="2">
    <source>
        <dbReference type="EMBL" id="MDH0149187.1"/>
    </source>
</evidence>
<dbReference type="InterPro" id="IPR056090">
    <property type="entry name" value="DUF7673"/>
</dbReference>
<feature type="domain" description="DUF7673" evidence="1">
    <location>
        <begin position="10"/>
        <end position="93"/>
    </location>
</feature>
<protein>
    <recommendedName>
        <fullName evidence="1">DUF7673 domain-containing protein</fullName>
    </recommendedName>
</protein>
<organism evidence="2 3">
    <name type="scientific">Stutzerimonas stutzeri</name>
    <name type="common">Pseudomonas stutzeri</name>
    <dbReference type="NCBI Taxonomy" id="316"/>
    <lineage>
        <taxon>Bacteria</taxon>
        <taxon>Pseudomonadati</taxon>
        <taxon>Pseudomonadota</taxon>
        <taxon>Gammaproteobacteria</taxon>
        <taxon>Pseudomonadales</taxon>
        <taxon>Pseudomonadaceae</taxon>
        <taxon>Stutzerimonas</taxon>
    </lineage>
</organism>
<reference evidence="2" key="1">
    <citation type="submission" date="2022-09" db="EMBL/GenBank/DDBJ databases">
        <title>Intensive care unit water sources are persistently colonized with multi-drug resistant bacteria and are the site of extensive horizontal gene transfer of antibiotic resistance genes.</title>
        <authorList>
            <person name="Diorio-Toth L."/>
        </authorList>
    </citation>
    <scope>NUCLEOTIDE SEQUENCE</scope>
    <source>
        <strain evidence="2">GD04147</strain>
    </source>
</reference>
<accession>A0AA42KU65</accession>
<dbReference type="Proteomes" id="UP001158076">
    <property type="component" value="Unassembled WGS sequence"/>
</dbReference>
<dbReference type="RefSeq" id="WP_121412466.1">
    <property type="nucleotide sequence ID" value="NZ_JAODZE010000052.1"/>
</dbReference>
<sequence>MHNAIDLDTRAALERLLAVAQGESGQSRHVADLLLAWHNAGENGGFDFTTFWALDDALVADSLRLITWISRSQVYPDELGYGDTFQAIWRAWRA</sequence>
<evidence type="ECO:0000313" key="3">
    <source>
        <dbReference type="Proteomes" id="UP001158076"/>
    </source>
</evidence>
<dbReference type="Pfam" id="PF24720">
    <property type="entry name" value="DUF7673"/>
    <property type="match status" value="1"/>
</dbReference>
<name>A0AA42KU65_STUST</name>
<gene>
    <name evidence="2" type="ORF">N7335_22625</name>
</gene>